<protein>
    <submittedName>
        <fullName evidence="1">Uncharacterized protein</fullName>
    </submittedName>
</protein>
<evidence type="ECO:0000313" key="2">
    <source>
        <dbReference type="Proteomes" id="UP001234297"/>
    </source>
</evidence>
<dbReference type="EMBL" id="CM056813">
    <property type="protein sequence ID" value="KAJ8639673.1"/>
    <property type="molecule type" value="Genomic_DNA"/>
</dbReference>
<gene>
    <name evidence="1" type="ORF">MRB53_016367</name>
</gene>
<evidence type="ECO:0000313" key="1">
    <source>
        <dbReference type="EMBL" id="KAJ8639673.1"/>
    </source>
</evidence>
<sequence>MLRGWRLEEEEDAMLALQGLLRARETSGGKRMDWMEDDGQRWVAACRKKKMGSPGLLECPEMEGRKTDWMEDDGQRWVAGEMEL</sequence>
<name>A0ACC2M2K5_PERAE</name>
<proteinExistence type="predicted"/>
<organism evidence="1 2">
    <name type="scientific">Persea americana</name>
    <name type="common">Avocado</name>
    <dbReference type="NCBI Taxonomy" id="3435"/>
    <lineage>
        <taxon>Eukaryota</taxon>
        <taxon>Viridiplantae</taxon>
        <taxon>Streptophyta</taxon>
        <taxon>Embryophyta</taxon>
        <taxon>Tracheophyta</taxon>
        <taxon>Spermatophyta</taxon>
        <taxon>Magnoliopsida</taxon>
        <taxon>Magnoliidae</taxon>
        <taxon>Laurales</taxon>
        <taxon>Lauraceae</taxon>
        <taxon>Persea</taxon>
    </lineage>
</organism>
<reference evidence="1 2" key="1">
    <citation type="journal article" date="2022" name="Hortic Res">
        <title>A haplotype resolved chromosomal level avocado genome allows analysis of novel avocado genes.</title>
        <authorList>
            <person name="Nath O."/>
            <person name="Fletcher S.J."/>
            <person name="Hayward A."/>
            <person name="Shaw L.M."/>
            <person name="Masouleh A.K."/>
            <person name="Furtado A."/>
            <person name="Henry R.J."/>
            <person name="Mitter N."/>
        </authorList>
    </citation>
    <scope>NUCLEOTIDE SEQUENCE [LARGE SCALE GENOMIC DNA]</scope>
    <source>
        <strain evidence="2">cv. Hass</strain>
    </source>
</reference>
<comment type="caution">
    <text evidence="1">The sequence shown here is derived from an EMBL/GenBank/DDBJ whole genome shotgun (WGS) entry which is preliminary data.</text>
</comment>
<dbReference type="Proteomes" id="UP001234297">
    <property type="component" value="Chromosome 5"/>
</dbReference>
<accession>A0ACC2M2K5</accession>
<keyword evidence="2" id="KW-1185">Reference proteome</keyword>